<dbReference type="OrthoDB" id="199120at2759"/>
<dbReference type="EMBL" id="CAICTM010000189">
    <property type="protein sequence ID" value="CAB9504226.1"/>
    <property type="molecule type" value="Genomic_DNA"/>
</dbReference>
<feature type="compositionally biased region" description="Polar residues" evidence="7">
    <location>
        <begin position="1"/>
        <end position="15"/>
    </location>
</feature>
<feature type="compositionally biased region" description="Basic and acidic residues" evidence="7">
    <location>
        <begin position="494"/>
        <end position="505"/>
    </location>
</feature>
<feature type="region of interest" description="Disordered" evidence="7">
    <location>
        <begin position="476"/>
        <end position="508"/>
    </location>
</feature>
<feature type="compositionally biased region" description="Polar residues" evidence="7">
    <location>
        <begin position="121"/>
        <end position="145"/>
    </location>
</feature>
<dbReference type="Pfam" id="PF04515">
    <property type="entry name" value="Choline_transpo"/>
    <property type="match status" value="1"/>
</dbReference>
<gene>
    <name evidence="8" type="ORF">SEMRO_190_G081740.1</name>
</gene>
<feature type="transmembrane region" description="Helical" evidence="6">
    <location>
        <begin position="391"/>
        <end position="413"/>
    </location>
</feature>
<feature type="transmembrane region" description="Helical" evidence="6">
    <location>
        <begin position="663"/>
        <end position="684"/>
    </location>
</feature>
<evidence type="ECO:0000256" key="4">
    <source>
        <dbReference type="ARBA" id="ARBA00022989"/>
    </source>
</evidence>
<evidence type="ECO:0000256" key="5">
    <source>
        <dbReference type="ARBA" id="ARBA00023136"/>
    </source>
</evidence>
<feature type="transmembrane region" description="Helical" evidence="6">
    <location>
        <begin position="699"/>
        <end position="719"/>
    </location>
</feature>
<keyword evidence="5 6" id="KW-0472">Membrane</keyword>
<evidence type="ECO:0000313" key="9">
    <source>
        <dbReference type="Proteomes" id="UP001153069"/>
    </source>
</evidence>
<sequence length="762" mass="83937">MSSGNDGFGTPSNPASQRQQQQQQLQGSQSNHSSSSGGLFFADATLDLDEAHDIAETPEPPKRFLKVDTKNTLHPNLRLPQLDSLGGPTITKSSGPTTRNTTASRPTSPSTSQKTSPTQSDAPSSSRSLSGPMTRISNSNGNNLDTRPPAERFRARPRWPRDLPWAIAFCVMVPVGLVWPSLLWHRQNIFGMPDTQTMSPLALPVLRHATFWSVLLAYVSTLLLARGLYRTAGGGEGDDLRYKASQFLLACVPVSVAMNVIMVLAVYFLLPRALHYALIPLWYLIRDVYLFRRWKLQGSGGVAMDSPSTRAPSNPHSSQPNSTRHAFFQALTCMALDILSRSLRRNSLHRCIVTLLTLQVMVTMVWRWAIMGALNTGNFVTVFLALVGGKWATGTIARLLSLIASGGVASWFAENAAMVEEHEMQERARRNNEDKGDEEVGYETSDITEEYRTADASVYQSVLDFDGMDDDDQDDFEYGFSARSNNSEDDENFEYNRRGSPRDAGNHAPKATVKSFFLSGMSVSFGSVAQCGLLGGPAQFVWCQLRKVDATRTALVHRLQQQPRDFQPNRAVSVVMGVAGVNTSGGFRGMQIGQDTNGTSVVHKLLNRANVMARAFVRAHSDLAMSHVAAYYKSYKRAALDVSNLVEQAGMEAIIHDDITTHITSCVGGSISAAIVIFTGYALVRKLEKDKDPVVQDPSVAQSMILSFILCYTIIFTVLEPLRASIKACYVCFAERPRSLRQAFPLIFHRLSRMSESNLNMS</sequence>
<feature type="compositionally biased region" description="Low complexity" evidence="7">
    <location>
        <begin position="96"/>
        <end position="120"/>
    </location>
</feature>
<evidence type="ECO:0000313" key="8">
    <source>
        <dbReference type="EMBL" id="CAB9504226.1"/>
    </source>
</evidence>
<dbReference type="InterPro" id="IPR007603">
    <property type="entry name" value="Choline_transptr-like"/>
</dbReference>
<dbReference type="Proteomes" id="UP001153069">
    <property type="component" value="Unassembled WGS sequence"/>
</dbReference>
<feature type="transmembrane region" description="Helical" evidence="6">
    <location>
        <begin position="205"/>
        <end position="225"/>
    </location>
</feature>
<evidence type="ECO:0000256" key="3">
    <source>
        <dbReference type="ARBA" id="ARBA00022692"/>
    </source>
</evidence>
<comment type="caution">
    <text evidence="8">The sequence shown here is derived from an EMBL/GenBank/DDBJ whole genome shotgun (WGS) entry which is preliminary data.</text>
</comment>
<dbReference type="PANTHER" id="PTHR12385:SF4">
    <property type="entry name" value="PROTEIN PNS1"/>
    <property type="match status" value="1"/>
</dbReference>
<comment type="function">
    <text evidence="6">Choline transporter.</text>
</comment>
<evidence type="ECO:0000256" key="1">
    <source>
        <dbReference type="ARBA" id="ARBA00004141"/>
    </source>
</evidence>
<keyword evidence="3 6" id="KW-0812">Transmembrane</keyword>
<name>A0A9N8DP85_9STRA</name>
<feature type="transmembrane region" description="Helical" evidence="6">
    <location>
        <begin position="273"/>
        <end position="291"/>
    </location>
</feature>
<reference evidence="8" key="1">
    <citation type="submission" date="2020-06" db="EMBL/GenBank/DDBJ databases">
        <authorList>
            <consortium name="Plant Systems Biology data submission"/>
        </authorList>
    </citation>
    <scope>NUCLEOTIDE SEQUENCE</scope>
    <source>
        <strain evidence="8">D6</strain>
    </source>
</reference>
<feature type="transmembrane region" description="Helical" evidence="6">
    <location>
        <begin position="246"/>
        <end position="267"/>
    </location>
</feature>
<protein>
    <recommendedName>
        <fullName evidence="6">Choline transporter-like protein</fullName>
    </recommendedName>
</protein>
<comment type="subcellular location">
    <subcellularLocation>
        <location evidence="6">Cell membrane</location>
        <topology evidence="6">Multi-pass membrane protein</topology>
    </subcellularLocation>
    <subcellularLocation>
        <location evidence="1">Membrane</location>
        <topology evidence="1">Multi-pass membrane protein</topology>
    </subcellularLocation>
</comment>
<feature type="transmembrane region" description="Helical" evidence="6">
    <location>
        <begin position="163"/>
        <end position="185"/>
    </location>
</feature>
<proteinExistence type="inferred from homology"/>
<dbReference type="GO" id="GO:0022857">
    <property type="term" value="F:transmembrane transporter activity"/>
    <property type="evidence" value="ECO:0007669"/>
    <property type="project" value="UniProtKB-UniRule"/>
</dbReference>
<feature type="region of interest" description="Disordered" evidence="7">
    <location>
        <begin position="1"/>
        <end position="44"/>
    </location>
</feature>
<dbReference type="AlphaFoldDB" id="A0A9N8DP85"/>
<feature type="region of interest" description="Disordered" evidence="7">
    <location>
        <begin position="76"/>
        <end position="151"/>
    </location>
</feature>
<feature type="transmembrane region" description="Helical" evidence="6">
    <location>
        <begin position="351"/>
        <end position="371"/>
    </location>
</feature>
<comment type="similarity">
    <text evidence="2 6">Belongs to the CTL (choline transporter-like) family.</text>
</comment>
<dbReference type="PANTHER" id="PTHR12385">
    <property type="entry name" value="CHOLINE TRANSPORTER-LIKE (SLC FAMILY 44)"/>
    <property type="match status" value="1"/>
</dbReference>
<evidence type="ECO:0000256" key="6">
    <source>
        <dbReference type="RuleBase" id="RU368066"/>
    </source>
</evidence>
<accession>A0A9N8DP85</accession>
<evidence type="ECO:0000256" key="7">
    <source>
        <dbReference type="SAM" id="MobiDB-lite"/>
    </source>
</evidence>
<dbReference type="GO" id="GO:0005886">
    <property type="term" value="C:plasma membrane"/>
    <property type="evidence" value="ECO:0007669"/>
    <property type="project" value="UniProtKB-SubCell"/>
</dbReference>
<feature type="compositionally biased region" description="Low complexity" evidence="7">
    <location>
        <begin position="16"/>
        <end position="36"/>
    </location>
</feature>
<evidence type="ECO:0000256" key="2">
    <source>
        <dbReference type="ARBA" id="ARBA00007168"/>
    </source>
</evidence>
<keyword evidence="4 6" id="KW-1133">Transmembrane helix</keyword>
<organism evidence="8 9">
    <name type="scientific">Seminavis robusta</name>
    <dbReference type="NCBI Taxonomy" id="568900"/>
    <lineage>
        <taxon>Eukaryota</taxon>
        <taxon>Sar</taxon>
        <taxon>Stramenopiles</taxon>
        <taxon>Ochrophyta</taxon>
        <taxon>Bacillariophyta</taxon>
        <taxon>Bacillariophyceae</taxon>
        <taxon>Bacillariophycidae</taxon>
        <taxon>Naviculales</taxon>
        <taxon>Naviculaceae</taxon>
        <taxon>Seminavis</taxon>
    </lineage>
</organism>
<keyword evidence="9" id="KW-1185">Reference proteome</keyword>